<dbReference type="Gramene" id="ESQ29046">
    <property type="protein sequence ID" value="ESQ29046"/>
    <property type="gene ID" value="EUTSA_v10023229mg"/>
</dbReference>
<feature type="compositionally biased region" description="Basic and acidic residues" evidence="1">
    <location>
        <begin position="920"/>
        <end position="943"/>
    </location>
</feature>
<dbReference type="Proteomes" id="UP000030689">
    <property type="component" value="Unassembled WGS sequence"/>
</dbReference>
<dbReference type="AlphaFoldDB" id="V4MCW5"/>
<dbReference type="KEGG" id="eus:EUTSA_v10023229mg"/>
<feature type="compositionally biased region" description="Polar residues" evidence="1">
    <location>
        <begin position="969"/>
        <end position="982"/>
    </location>
</feature>
<organism evidence="2 3">
    <name type="scientific">Eutrema salsugineum</name>
    <name type="common">Saltwater cress</name>
    <name type="synonym">Sisymbrium salsugineum</name>
    <dbReference type="NCBI Taxonomy" id="72664"/>
    <lineage>
        <taxon>Eukaryota</taxon>
        <taxon>Viridiplantae</taxon>
        <taxon>Streptophyta</taxon>
        <taxon>Embryophyta</taxon>
        <taxon>Tracheophyta</taxon>
        <taxon>Spermatophyta</taxon>
        <taxon>Magnoliopsida</taxon>
        <taxon>eudicotyledons</taxon>
        <taxon>Gunneridae</taxon>
        <taxon>Pentapetalae</taxon>
        <taxon>rosids</taxon>
        <taxon>malvids</taxon>
        <taxon>Brassicales</taxon>
        <taxon>Brassicaceae</taxon>
        <taxon>Eutremeae</taxon>
        <taxon>Eutrema</taxon>
    </lineage>
</organism>
<proteinExistence type="predicted"/>
<name>V4MCW5_EUTSA</name>
<feature type="compositionally biased region" description="Basic residues" evidence="1">
    <location>
        <begin position="736"/>
        <end position="748"/>
    </location>
</feature>
<feature type="compositionally biased region" description="Polar residues" evidence="1">
    <location>
        <begin position="822"/>
        <end position="838"/>
    </location>
</feature>
<feature type="region of interest" description="Disordered" evidence="1">
    <location>
        <begin position="302"/>
        <end position="330"/>
    </location>
</feature>
<dbReference type="STRING" id="72664.V4MCW5"/>
<sequence length="1061" mass="115822">MAEAYPPEIRCVFVETDLDTNLAVLVNIHETISDFKKKLCKQHEQCHPKVGEINISAVKVKRRNRFYRLPDCMILSKAFEGINRSWYMYVDATLTVDKGELLTIMDADQNCSNHELVEKKKEIAEDSVLLDGYPKSLTLEEDFETEVVEKTSKKRKLKSLDGEKSRKKPSVDLNQSVAAASTALRCDVDGSHELGGEVQVDVVASESCAVLPRETLDDVLTGANRKENERDKIEADNLANHAENHLDASSGLTTRPDTEKEKDAGQNCSNHELFEKEKEIVNDSLRLDGCTMNLTLEKGVETEVSEKTTKKRKLKSMGGNKSQKKPSTDLNQLAAATAASRLDVDESHDLGGKVQVGVVASESSPGEKLVDTLMGAIGKENEMGEKSTEGVGRDTVETVNIASDRANPLDVSNLQKEKKKRRKKSSKDDINQSSSVATTTSRDTVNEINGVPGTVDRVDATSESLPISSRGNLGNPSAEARQEENKMVEKSVEDVRRDNNEADNLASHPENYLDANSGLTTRTDTEKKKRRKKSSKDDINQSSVATTISGDIVNEINKVPGNVDRVDATSESLPISRNGNLGNPFPEARQKANEMVEKTVEDVRRDNIGTDNLATANHVDANSGLTTRTDTEKKKRRKKSSKDDINIAAPTTSGNIVNERNGVPENVDHVDATFESLPISRSGKLGDPFAEANQKEIEMGEKIDENVGSGNAIPSAAETIQTNNVDIDAGETKSVKSTKKKKSKKAKTLSKEDTTVASGENVEPVEVVDEEPDNVIRNVLDSLQETNDTEENLGKIEKKSSKKSKKKHSLKERYRERCFALKQSTVAADNTESSSSPACSKEKADIGDNFDSSQKDDTVGGGKKQEDQVTNGAKSKKEKKRLNLHPDGSIDGSLSSMKPKEKKGRVQPASSGTSQLHSRVKNDRSGSVKVDVNSKKEAVKKSSESLTVKTNFFKDAELCNSSDDELKTSDVSAKTPFKTSDVSTKTPSDMSSDDDSDVTSMSRKQGNNLSGGTNRFSGSLQDILRRSSSYKKALLRASQSQPDISDDEGLAVDCVPDSQAV</sequence>
<feature type="compositionally biased region" description="Basic residues" evidence="1">
    <location>
        <begin position="874"/>
        <end position="883"/>
    </location>
</feature>
<feature type="compositionally biased region" description="Basic and acidic residues" evidence="1">
    <location>
        <begin position="480"/>
        <end position="500"/>
    </location>
</feature>
<evidence type="ECO:0000313" key="2">
    <source>
        <dbReference type="EMBL" id="ESQ29046.1"/>
    </source>
</evidence>
<accession>V4MCW5</accession>
<dbReference type="eggNOG" id="ENOG502S6HJ">
    <property type="taxonomic scope" value="Eukaryota"/>
</dbReference>
<feature type="compositionally biased region" description="Polar residues" evidence="1">
    <location>
        <begin position="461"/>
        <end position="475"/>
    </location>
</feature>
<feature type="compositionally biased region" description="Polar residues" evidence="1">
    <location>
        <begin position="431"/>
        <end position="447"/>
    </location>
</feature>
<feature type="region of interest" description="Disordered" evidence="1">
    <location>
        <begin position="721"/>
        <end position="946"/>
    </location>
</feature>
<feature type="region of interest" description="Disordered" evidence="1">
    <location>
        <begin position="619"/>
        <end position="663"/>
    </location>
</feature>
<keyword evidence="3" id="KW-1185">Reference proteome</keyword>
<dbReference type="EMBL" id="KI517881">
    <property type="protein sequence ID" value="ESQ29046.1"/>
    <property type="molecule type" value="Genomic_DNA"/>
</dbReference>
<dbReference type="OMA" id="KDPTMGD"/>
<feature type="region of interest" description="Disordered" evidence="1">
    <location>
        <begin position="963"/>
        <end position="1061"/>
    </location>
</feature>
<feature type="compositionally biased region" description="Basic residues" evidence="1">
    <location>
        <begin position="800"/>
        <end position="810"/>
    </location>
</feature>
<feature type="compositionally biased region" description="Polar residues" evidence="1">
    <location>
        <begin position="1003"/>
        <end position="1020"/>
    </location>
</feature>
<evidence type="ECO:0000313" key="3">
    <source>
        <dbReference type="Proteomes" id="UP000030689"/>
    </source>
</evidence>
<feature type="compositionally biased region" description="Polar residues" evidence="1">
    <location>
        <begin position="649"/>
        <end position="658"/>
    </location>
</feature>
<feature type="compositionally biased region" description="Polar residues" evidence="1">
    <location>
        <begin position="908"/>
        <end position="917"/>
    </location>
</feature>
<feature type="region of interest" description="Disordered" evidence="1">
    <location>
        <begin position="238"/>
        <end position="271"/>
    </location>
</feature>
<feature type="region of interest" description="Disordered" evidence="1">
    <location>
        <begin position="401"/>
        <end position="542"/>
    </location>
</feature>
<protein>
    <submittedName>
        <fullName evidence="2">Uncharacterized protein</fullName>
    </submittedName>
</protein>
<evidence type="ECO:0000256" key="1">
    <source>
        <dbReference type="SAM" id="MobiDB-lite"/>
    </source>
</evidence>
<gene>
    <name evidence="2" type="ORF">EUTSA_v10023229mg</name>
</gene>
<feature type="compositionally biased region" description="Basic and acidic residues" evidence="1">
    <location>
        <begin position="853"/>
        <end position="867"/>
    </location>
</feature>
<reference evidence="2 3" key="1">
    <citation type="journal article" date="2013" name="Front. Plant Sci.">
        <title>The Reference Genome of the Halophytic Plant Eutrema salsugineum.</title>
        <authorList>
            <person name="Yang R."/>
            <person name="Jarvis D.E."/>
            <person name="Chen H."/>
            <person name="Beilstein M.A."/>
            <person name="Grimwood J."/>
            <person name="Jenkins J."/>
            <person name="Shu S."/>
            <person name="Prochnik S."/>
            <person name="Xin M."/>
            <person name="Ma C."/>
            <person name="Schmutz J."/>
            <person name="Wing R.A."/>
            <person name="Mitchell-Olds T."/>
            <person name="Schumaker K.S."/>
            <person name="Wang X."/>
        </authorList>
    </citation>
    <scope>NUCLEOTIDE SEQUENCE [LARGE SCALE GENOMIC DNA]</scope>
</reference>